<evidence type="ECO:0000256" key="5">
    <source>
        <dbReference type="ARBA" id="ARBA00022676"/>
    </source>
</evidence>
<dbReference type="EC" id="2.4.99.28" evidence="15"/>
<dbReference type="Pfam" id="PF01098">
    <property type="entry name" value="FTSW_RODA_SPOVE"/>
    <property type="match status" value="1"/>
</dbReference>
<feature type="transmembrane region" description="Helical" evidence="17">
    <location>
        <begin position="289"/>
        <end position="309"/>
    </location>
</feature>
<dbReference type="AlphaFoldDB" id="A0A6J6B5P8"/>
<evidence type="ECO:0000256" key="17">
    <source>
        <dbReference type="SAM" id="Phobius"/>
    </source>
</evidence>
<evidence type="ECO:0000256" key="4">
    <source>
        <dbReference type="ARBA" id="ARBA00022618"/>
    </source>
</evidence>
<dbReference type="GO" id="GO:0051301">
    <property type="term" value="P:cell division"/>
    <property type="evidence" value="ECO:0007669"/>
    <property type="project" value="UniProtKB-KW"/>
</dbReference>
<keyword evidence="10 17" id="KW-1133">Transmembrane helix</keyword>
<keyword evidence="12" id="KW-0131">Cell cycle</keyword>
<comment type="subcellular location">
    <subcellularLocation>
        <location evidence="1">Cell membrane</location>
        <topology evidence="1">Multi-pass membrane protein</topology>
    </subcellularLocation>
</comment>
<dbReference type="PROSITE" id="PS00428">
    <property type="entry name" value="FTSW_RODA_SPOVE"/>
    <property type="match status" value="1"/>
</dbReference>
<feature type="transmembrane region" description="Helical" evidence="17">
    <location>
        <begin position="122"/>
        <end position="140"/>
    </location>
</feature>
<accession>A0A6J6B5P8</accession>
<reference evidence="18" key="1">
    <citation type="submission" date="2020-05" db="EMBL/GenBank/DDBJ databases">
        <authorList>
            <person name="Chiriac C."/>
            <person name="Salcher M."/>
            <person name="Ghai R."/>
            <person name="Kavagutti S V."/>
        </authorList>
    </citation>
    <scope>NUCLEOTIDE SEQUENCE</scope>
</reference>
<comment type="pathway">
    <text evidence="2">Cell wall biogenesis; peptidoglycan biosynthesis.</text>
</comment>
<evidence type="ECO:0000256" key="2">
    <source>
        <dbReference type="ARBA" id="ARBA00004752"/>
    </source>
</evidence>
<dbReference type="GO" id="GO:0008360">
    <property type="term" value="P:regulation of cell shape"/>
    <property type="evidence" value="ECO:0007669"/>
    <property type="project" value="UniProtKB-KW"/>
</dbReference>
<dbReference type="EMBL" id="CAEZSJ010000022">
    <property type="protein sequence ID" value="CAB4534017.1"/>
    <property type="molecule type" value="Genomic_DNA"/>
</dbReference>
<evidence type="ECO:0000256" key="15">
    <source>
        <dbReference type="ARBA" id="ARBA00044770"/>
    </source>
</evidence>
<dbReference type="GO" id="GO:0032153">
    <property type="term" value="C:cell division site"/>
    <property type="evidence" value="ECO:0007669"/>
    <property type="project" value="TreeGrafter"/>
</dbReference>
<feature type="transmembrane region" description="Helical" evidence="17">
    <location>
        <begin position="201"/>
        <end position="218"/>
    </location>
</feature>
<feature type="transmembrane region" description="Helical" evidence="17">
    <location>
        <begin position="178"/>
        <end position="194"/>
    </location>
</feature>
<evidence type="ECO:0000256" key="11">
    <source>
        <dbReference type="ARBA" id="ARBA00023136"/>
    </source>
</evidence>
<evidence type="ECO:0000256" key="12">
    <source>
        <dbReference type="ARBA" id="ARBA00023306"/>
    </source>
</evidence>
<keyword evidence="4" id="KW-0132">Cell division</keyword>
<dbReference type="PANTHER" id="PTHR30474:SF2">
    <property type="entry name" value="PEPTIDOGLYCAN GLYCOSYLTRANSFERASE FTSW-RELATED"/>
    <property type="match status" value="1"/>
</dbReference>
<feature type="transmembrane region" description="Helical" evidence="17">
    <location>
        <begin position="152"/>
        <end position="172"/>
    </location>
</feature>
<dbReference type="GO" id="GO:0005886">
    <property type="term" value="C:plasma membrane"/>
    <property type="evidence" value="ECO:0007669"/>
    <property type="project" value="UniProtKB-SubCell"/>
</dbReference>
<dbReference type="InterPro" id="IPR013437">
    <property type="entry name" value="FtsW"/>
</dbReference>
<keyword evidence="11 17" id="KW-0472">Membrane</keyword>
<evidence type="ECO:0000256" key="10">
    <source>
        <dbReference type="ARBA" id="ARBA00022989"/>
    </source>
</evidence>
<feature type="transmembrane region" description="Helical" evidence="17">
    <location>
        <begin position="321"/>
        <end position="349"/>
    </location>
</feature>
<organism evidence="18">
    <name type="scientific">freshwater metagenome</name>
    <dbReference type="NCBI Taxonomy" id="449393"/>
    <lineage>
        <taxon>unclassified sequences</taxon>
        <taxon>metagenomes</taxon>
        <taxon>ecological metagenomes</taxon>
    </lineage>
</organism>
<comment type="catalytic activity">
    <reaction evidence="16">
        <text>[GlcNAc-(1-&gt;4)-Mur2Ac(oyl-L-Ala-gamma-D-Glu-L-Lys-D-Ala-D-Ala)](n)-di-trans,octa-cis-undecaprenyl diphosphate + beta-D-GlcNAc-(1-&gt;4)-Mur2Ac(oyl-L-Ala-gamma-D-Glu-L-Lys-D-Ala-D-Ala)-di-trans,octa-cis-undecaprenyl diphosphate = [GlcNAc-(1-&gt;4)-Mur2Ac(oyl-L-Ala-gamma-D-Glu-L-Lys-D-Ala-D-Ala)](n+1)-di-trans,octa-cis-undecaprenyl diphosphate + di-trans,octa-cis-undecaprenyl diphosphate + H(+)</text>
        <dbReference type="Rhea" id="RHEA:23708"/>
        <dbReference type="Rhea" id="RHEA-COMP:9602"/>
        <dbReference type="Rhea" id="RHEA-COMP:9603"/>
        <dbReference type="ChEBI" id="CHEBI:15378"/>
        <dbReference type="ChEBI" id="CHEBI:58405"/>
        <dbReference type="ChEBI" id="CHEBI:60033"/>
        <dbReference type="ChEBI" id="CHEBI:78435"/>
        <dbReference type="EC" id="2.4.99.28"/>
    </reaction>
</comment>
<feature type="transmembrane region" description="Helical" evidence="17">
    <location>
        <begin position="56"/>
        <end position="76"/>
    </location>
</feature>
<feature type="transmembrane region" description="Helical" evidence="17">
    <location>
        <begin position="21"/>
        <end position="44"/>
    </location>
</feature>
<dbReference type="PANTHER" id="PTHR30474">
    <property type="entry name" value="CELL CYCLE PROTEIN"/>
    <property type="match status" value="1"/>
</dbReference>
<feature type="transmembrane region" description="Helical" evidence="17">
    <location>
        <begin position="88"/>
        <end position="110"/>
    </location>
</feature>
<proteinExistence type="predicted"/>
<evidence type="ECO:0000313" key="18">
    <source>
        <dbReference type="EMBL" id="CAB4534017.1"/>
    </source>
</evidence>
<keyword evidence="8" id="KW-0133">Cell shape</keyword>
<feature type="transmembrane region" description="Helical" evidence="17">
    <location>
        <begin position="355"/>
        <end position="377"/>
    </location>
</feature>
<evidence type="ECO:0000256" key="14">
    <source>
        <dbReference type="ARBA" id="ARBA00032370"/>
    </source>
</evidence>
<evidence type="ECO:0000256" key="6">
    <source>
        <dbReference type="ARBA" id="ARBA00022679"/>
    </source>
</evidence>
<evidence type="ECO:0000256" key="8">
    <source>
        <dbReference type="ARBA" id="ARBA00022960"/>
    </source>
</evidence>
<dbReference type="GO" id="GO:0008955">
    <property type="term" value="F:peptidoglycan glycosyltransferase activity"/>
    <property type="evidence" value="ECO:0007669"/>
    <property type="project" value="UniProtKB-EC"/>
</dbReference>
<evidence type="ECO:0000256" key="13">
    <source>
        <dbReference type="ARBA" id="ARBA00023316"/>
    </source>
</evidence>
<dbReference type="InterPro" id="IPR001182">
    <property type="entry name" value="FtsW/RodA"/>
</dbReference>
<name>A0A6J6B5P8_9ZZZZ</name>
<dbReference type="NCBIfam" id="TIGR02614">
    <property type="entry name" value="ftsW"/>
    <property type="match status" value="1"/>
</dbReference>
<keyword evidence="6" id="KW-0808">Transferase</keyword>
<dbReference type="GO" id="GO:0009252">
    <property type="term" value="P:peptidoglycan biosynthetic process"/>
    <property type="evidence" value="ECO:0007669"/>
    <property type="project" value="UniProtKB-KW"/>
</dbReference>
<dbReference type="InterPro" id="IPR018365">
    <property type="entry name" value="Cell_cycle_FtsW-rel_CS"/>
</dbReference>
<evidence type="ECO:0000256" key="16">
    <source>
        <dbReference type="ARBA" id="ARBA00049902"/>
    </source>
</evidence>
<keyword evidence="9" id="KW-0573">Peptidoglycan synthesis</keyword>
<evidence type="ECO:0000256" key="9">
    <source>
        <dbReference type="ARBA" id="ARBA00022984"/>
    </source>
</evidence>
<dbReference type="GO" id="GO:0071555">
    <property type="term" value="P:cell wall organization"/>
    <property type="evidence" value="ECO:0007669"/>
    <property type="project" value="UniProtKB-KW"/>
</dbReference>
<keyword evidence="3" id="KW-1003">Cell membrane</keyword>
<dbReference type="GO" id="GO:0015648">
    <property type="term" value="F:lipid-linked peptidoglycan transporter activity"/>
    <property type="evidence" value="ECO:0007669"/>
    <property type="project" value="TreeGrafter"/>
</dbReference>
<protein>
    <recommendedName>
        <fullName evidence="15">peptidoglycan glycosyltransferase</fullName>
        <ecNumber evidence="15">2.4.99.28</ecNumber>
    </recommendedName>
    <alternativeName>
        <fullName evidence="14">Peptidoglycan polymerase</fullName>
    </alternativeName>
</protein>
<sequence>MKKRLKVQRQVYSNFLSKPTASYLMILGSAGALAGLGLVMVLSASSVTSLAESGNTYAIFLKQLLFLAVGIGVCLVTMRMKLSIWESLARIALPFGIVALILPIIFGVNVNGNRNWIPIGPFTLQPSEFAKLALILYCALQLRKHLERKARGVKSSAIGMVSVGTVVFLFLILLGHDLGTAVIIAGIVFGMLFISGIDLKILFSITTLFALGGLALAVTQPARLKRFKAVIDPFAPEVYKLAGWQPAHSLMSLASGGLFGVGIGASKQKWANLAEAHTDFIFSVIGEELGLLGTLTVVFLFAILIYAIFRVAISTKDLFQKYVVTGIGCWLILQVLVNLMTDVGIVPVIGVTLPFISYGGSSLVANCLALSFVLNVASREPDFKAARVARKAAKR</sequence>
<evidence type="ECO:0000256" key="7">
    <source>
        <dbReference type="ARBA" id="ARBA00022692"/>
    </source>
</evidence>
<keyword evidence="13" id="KW-0961">Cell wall biogenesis/degradation</keyword>
<keyword evidence="5" id="KW-0328">Glycosyltransferase</keyword>
<gene>
    <name evidence="18" type="ORF">UFOPK1425_00211</name>
</gene>
<keyword evidence="7 17" id="KW-0812">Transmembrane</keyword>
<evidence type="ECO:0000256" key="1">
    <source>
        <dbReference type="ARBA" id="ARBA00004651"/>
    </source>
</evidence>
<evidence type="ECO:0000256" key="3">
    <source>
        <dbReference type="ARBA" id="ARBA00022475"/>
    </source>
</evidence>